<keyword evidence="3" id="KW-0862">Zinc</keyword>
<dbReference type="EMBL" id="RQTK01000028">
    <property type="protein sequence ID" value="RUS90642.1"/>
    <property type="molecule type" value="Genomic_DNA"/>
</dbReference>
<feature type="compositionally biased region" description="Polar residues" evidence="5">
    <location>
        <begin position="731"/>
        <end position="742"/>
    </location>
</feature>
<evidence type="ECO:0000256" key="4">
    <source>
        <dbReference type="PROSITE-ProRule" id="PRU00509"/>
    </source>
</evidence>
<evidence type="ECO:0000313" key="8">
    <source>
        <dbReference type="Proteomes" id="UP000271974"/>
    </source>
</evidence>
<reference evidence="7 8" key="1">
    <citation type="submission" date="2019-01" db="EMBL/GenBank/DDBJ databases">
        <title>A draft genome assembly of the solar-powered sea slug Elysia chlorotica.</title>
        <authorList>
            <person name="Cai H."/>
            <person name="Li Q."/>
            <person name="Fang X."/>
            <person name="Li J."/>
            <person name="Curtis N.E."/>
            <person name="Altenburger A."/>
            <person name="Shibata T."/>
            <person name="Feng M."/>
            <person name="Maeda T."/>
            <person name="Schwartz J.A."/>
            <person name="Shigenobu S."/>
            <person name="Lundholm N."/>
            <person name="Nishiyama T."/>
            <person name="Yang H."/>
            <person name="Hasebe M."/>
            <person name="Li S."/>
            <person name="Pierce S.K."/>
            <person name="Wang J."/>
        </authorList>
    </citation>
    <scope>NUCLEOTIDE SEQUENCE [LARGE SCALE GENOMIC DNA]</scope>
    <source>
        <strain evidence="7">EC2010</strain>
        <tissue evidence="7">Whole organism of an adult</tissue>
    </source>
</reference>
<feature type="region of interest" description="Disordered" evidence="5">
    <location>
        <begin position="497"/>
        <end position="530"/>
    </location>
</feature>
<dbReference type="OrthoDB" id="6161078at2759"/>
<dbReference type="AlphaFoldDB" id="A0A433UA20"/>
<keyword evidence="8" id="KW-1185">Reference proteome</keyword>
<comment type="caution">
    <text evidence="7">The sequence shown here is derived from an EMBL/GenBank/DDBJ whole genome shotgun (WGS) entry which is preliminary data.</text>
</comment>
<feature type="region of interest" description="Disordered" evidence="5">
    <location>
        <begin position="818"/>
        <end position="865"/>
    </location>
</feature>
<feature type="compositionally biased region" description="Low complexity" evidence="5">
    <location>
        <begin position="443"/>
        <end position="466"/>
    </location>
</feature>
<protein>
    <recommendedName>
        <fullName evidence="6">CXXC-type domain-containing protein</fullName>
    </recommendedName>
</protein>
<dbReference type="STRING" id="188477.A0A433UA20"/>
<organism evidence="7 8">
    <name type="scientific">Elysia chlorotica</name>
    <name type="common">Eastern emerald elysia</name>
    <name type="synonym">Sea slug</name>
    <dbReference type="NCBI Taxonomy" id="188477"/>
    <lineage>
        <taxon>Eukaryota</taxon>
        <taxon>Metazoa</taxon>
        <taxon>Spiralia</taxon>
        <taxon>Lophotrochozoa</taxon>
        <taxon>Mollusca</taxon>
        <taxon>Gastropoda</taxon>
        <taxon>Heterobranchia</taxon>
        <taxon>Euthyneura</taxon>
        <taxon>Panpulmonata</taxon>
        <taxon>Sacoglossa</taxon>
        <taxon>Placobranchoidea</taxon>
        <taxon>Plakobranchidae</taxon>
        <taxon>Elysia</taxon>
    </lineage>
</organism>
<evidence type="ECO:0000256" key="5">
    <source>
        <dbReference type="SAM" id="MobiDB-lite"/>
    </source>
</evidence>
<feature type="compositionally biased region" description="Low complexity" evidence="5">
    <location>
        <begin position="1"/>
        <end position="12"/>
    </location>
</feature>
<feature type="compositionally biased region" description="Low complexity" evidence="5">
    <location>
        <begin position="22"/>
        <end position="42"/>
    </location>
</feature>
<gene>
    <name evidence="7" type="ORF">EGW08_001639</name>
</gene>
<dbReference type="GO" id="GO:0003677">
    <property type="term" value="F:DNA binding"/>
    <property type="evidence" value="ECO:0007669"/>
    <property type="project" value="InterPro"/>
</dbReference>
<dbReference type="PROSITE" id="PS51058">
    <property type="entry name" value="ZF_CXXC"/>
    <property type="match status" value="1"/>
</dbReference>
<feature type="region of interest" description="Disordered" evidence="5">
    <location>
        <begin position="1"/>
        <end position="42"/>
    </location>
</feature>
<feature type="compositionally biased region" description="Low complexity" evidence="5">
    <location>
        <begin position="233"/>
        <end position="252"/>
    </location>
</feature>
<feature type="compositionally biased region" description="Low complexity" evidence="5">
    <location>
        <begin position="520"/>
        <end position="530"/>
    </location>
</feature>
<feature type="domain" description="CXXC-type" evidence="6">
    <location>
        <begin position="94"/>
        <end position="135"/>
    </location>
</feature>
<evidence type="ECO:0000313" key="7">
    <source>
        <dbReference type="EMBL" id="RUS90642.1"/>
    </source>
</evidence>
<evidence type="ECO:0000256" key="2">
    <source>
        <dbReference type="ARBA" id="ARBA00022771"/>
    </source>
</evidence>
<keyword evidence="2 4" id="KW-0863">Zinc-finger</keyword>
<feature type="region of interest" description="Disordered" evidence="5">
    <location>
        <begin position="443"/>
        <end position="479"/>
    </location>
</feature>
<evidence type="ECO:0000259" key="6">
    <source>
        <dbReference type="PROSITE" id="PS51058"/>
    </source>
</evidence>
<dbReference type="Pfam" id="PF02008">
    <property type="entry name" value="zf-CXXC"/>
    <property type="match status" value="1"/>
</dbReference>
<name>A0A433UA20_ELYCH</name>
<sequence length="865" mass="91236">MSAVFHGHPMHVPSHHLHHHNSASNHHNPSSSSNNSGNIVGGVVDTNGGPGFMLDDGSGVVGGVGGVAYPHDGMTPPGMVWDPSLQGDGGGKFRLKRRRRCGQCAPCQVKENCNKCQYCMRKDVLKQACIYRKCVYLRKPVPRFRQDGPTPNSSASPPSNGGAINKPSTPPPRKSSSNNNTSTNNNNINGLPGSTSALSNCSSNSNGSTNNNSNANGTNSTATNHLGGGASNGGSSHSSSSGTTNANGTGSLHHSTPSATGGTELSSCRLNQSPFGANPPGANGVNILDPLRHRSMMDAHYQQHRGPGGPPFFDPMAAQLPATGSPHHHQHDLTPAAAAAAAVAAAAAAGNTMSPHHAVPHLNAHGQATKLGSSSSTPATSREAAAAATTYFPHPAESWGSAVPYAAFPRAPSWAASAYGFQQHSSPFASSFTPSSFPPSPFPGSSCRLSLPDSGSSSSASRYGPAGATSTQHPFHHSMTGISGFTAGDALSHAQYSHHPAHPHAHSNMRSSFYPPAPPTGHLGSSSTLSSFPSLAPPSFGPSPYHPHPHSHMYPGSFYSSLRAATEPQIYHVQAFPSQNPFKMLLQQTCDFLDNLNDDKSEIKPFHEKLESSFQDSWKTTKTLSVLEICCSHNDEAGSLNSNNVEKGSKSFLAEKTQDSKIVVENDLCTQKRQNMMQRKTSNSIVRSNERSNIPFGSYDDKTANNTALDLPHTDTFNTSEAGDVVVQTKDTCSSENKMQSSDNEEVEERDINMTDVSKVPKDCGTPDEIVHKDYNCGSSCVQDLGESTESVERTHSYGPASDTENACLGYKTSTLTAESRKGRTSTSEFCEATHASLVPQPSSSSTTSSLSSTSRQLSFSTSSS</sequence>
<accession>A0A433UA20</accession>
<keyword evidence="1" id="KW-0479">Metal-binding</keyword>
<feature type="region of interest" description="Disordered" evidence="5">
    <location>
        <begin position="731"/>
        <end position="750"/>
    </location>
</feature>
<dbReference type="InterPro" id="IPR002857">
    <property type="entry name" value="Znf_CXXC"/>
</dbReference>
<evidence type="ECO:0000256" key="1">
    <source>
        <dbReference type="ARBA" id="ARBA00022723"/>
    </source>
</evidence>
<feature type="compositionally biased region" description="Low complexity" evidence="5">
    <location>
        <begin position="843"/>
        <end position="865"/>
    </location>
</feature>
<feature type="compositionally biased region" description="Low complexity" evidence="5">
    <location>
        <begin position="148"/>
        <end position="167"/>
    </location>
</feature>
<dbReference type="GO" id="GO:0008270">
    <property type="term" value="F:zinc ion binding"/>
    <property type="evidence" value="ECO:0007669"/>
    <property type="project" value="UniProtKB-KW"/>
</dbReference>
<evidence type="ECO:0000256" key="3">
    <source>
        <dbReference type="ARBA" id="ARBA00022833"/>
    </source>
</evidence>
<dbReference type="Proteomes" id="UP000271974">
    <property type="component" value="Unassembled WGS sequence"/>
</dbReference>
<feature type="region of interest" description="Disordered" evidence="5">
    <location>
        <begin position="142"/>
        <end position="283"/>
    </location>
</feature>
<feature type="compositionally biased region" description="Polar residues" evidence="5">
    <location>
        <begin position="253"/>
        <end position="275"/>
    </location>
</feature>
<proteinExistence type="predicted"/>
<feature type="compositionally biased region" description="Low complexity" evidence="5">
    <location>
        <begin position="174"/>
        <end position="225"/>
    </location>
</feature>